<accession>A0ABZ0SFL5</accession>
<name>A0ABZ0SFL5_9GAMM</name>
<protein>
    <submittedName>
        <fullName evidence="1">Uncharacterized protein</fullName>
    </submittedName>
</protein>
<organism evidence="1 2">
    <name type="scientific">Thiorhodovibrio winogradskyi</name>
    <dbReference type="NCBI Taxonomy" id="77007"/>
    <lineage>
        <taxon>Bacteria</taxon>
        <taxon>Pseudomonadati</taxon>
        <taxon>Pseudomonadota</taxon>
        <taxon>Gammaproteobacteria</taxon>
        <taxon>Chromatiales</taxon>
        <taxon>Chromatiaceae</taxon>
        <taxon>Thiorhodovibrio</taxon>
    </lineage>
</organism>
<evidence type="ECO:0000313" key="2">
    <source>
        <dbReference type="Proteomes" id="UP001432180"/>
    </source>
</evidence>
<evidence type="ECO:0000313" key="1">
    <source>
        <dbReference type="EMBL" id="WPL19821.1"/>
    </source>
</evidence>
<sequence length="115" mass="13256">MNKYNLINEFFSNPEDAVKFFVQLKVLKFANEEASCIASLEKKTDSKWTYMLEWQDGKYVGEHIKPFKPSKENIEKFNNGCEGLAKLLERYIDTNDISTVTNAPSPFGDMVYKGQ</sequence>
<dbReference type="RefSeq" id="WP_328985569.1">
    <property type="nucleotide sequence ID" value="NZ_CP121472.1"/>
</dbReference>
<proteinExistence type="predicted"/>
<reference evidence="1 2" key="1">
    <citation type="journal article" date="2023" name="Microorganisms">
        <title>Thiorhodovibrio frisius and Trv. litoralis spp. nov., Two Novel Members from a Clade of Fastidious Purple Sulfur Bacteria That Exhibit Unique Red-Shifted Light-Harvesting Capabilities.</title>
        <authorList>
            <person name="Methner A."/>
            <person name="Kuzyk S.B."/>
            <person name="Petersen J."/>
            <person name="Bauer S."/>
            <person name="Brinkmann H."/>
            <person name="Sichau K."/>
            <person name="Wanner G."/>
            <person name="Wolf J."/>
            <person name="Neumann-Schaal M."/>
            <person name="Henke P."/>
            <person name="Tank M."/>
            <person name="Sproer C."/>
            <person name="Bunk B."/>
            <person name="Overmann J."/>
        </authorList>
    </citation>
    <scope>NUCLEOTIDE SEQUENCE [LARGE SCALE GENOMIC DNA]</scope>
    <source>
        <strain evidence="1 2">DSM 6702</strain>
    </source>
</reference>
<dbReference type="EMBL" id="CP121472">
    <property type="protein sequence ID" value="WPL19821.1"/>
    <property type="molecule type" value="Genomic_DNA"/>
</dbReference>
<gene>
    <name evidence="1" type="ORF">Thiowin_04966</name>
</gene>
<keyword evidence="2" id="KW-1185">Reference proteome</keyword>
<dbReference type="Proteomes" id="UP001432180">
    <property type="component" value="Chromosome"/>
</dbReference>